<keyword evidence="2" id="KW-1185">Reference proteome</keyword>
<evidence type="ECO:0000313" key="2">
    <source>
        <dbReference type="Proteomes" id="UP000299102"/>
    </source>
</evidence>
<proteinExistence type="predicted"/>
<dbReference type="AlphaFoldDB" id="A0A4C1W6I3"/>
<name>A0A4C1W6I3_EUMVA</name>
<protein>
    <submittedName>
        <fullName evidence="1">Uncharacterized protein</fullName>
    </submittedName>
</protein>
<gene>
    <name evidence="1" type="ORF">EVAR_32505_1</name>
</gene>
<organism evidence="1 2">
    <name type="scientific">Eumeta variegata</name>
    <name type="common">Bagworm moth</name>
    <name type="synonym">Eumeta japonica</name>
    <dbReference type="NCBI Taxonomy" id="151549"/>
    <lineage>
        <taxon>Eukaryota</taxon>
        <taxon>Metazoa</taxon>
        <taxon>Ecdysozoa</taxon>
        <taxon>Arthropoda</taxon>
        <taxon>Hexapoda</taxon>
        <taxon>Insecta</taxon>
        <taxon>Pterygota</taxon>
        <taxon>Neoptera</taxon>
        <taxon>Endopterygota</taxon>
        <taxon>Lepidoptera</taxon>
        <taxon>Glossata</taxon>
        <taxon>Ditrysia</taxon>
        <taxon>Tineoidea</taxon>
        <taxon>Psychidae</taxon>
        <taxon>Oiketicinae</taxon>
        <taxon>Eumeta</taxon>
    </lineage>
</organism>
<reference evidence="1 2" key="1">
    <citation type="journal article" date="2019" name="Commun. Biol.">
        <title>The bagworm genome reveals a unique fibroin gene that provides high tensile strength.</title>
        <authorList>
            <person name="Kono N."/>
            <person name="Nakamura H."/>
            <person name="Ohtoshi R."/>
            <person name="Tomita M."/>
            <person name="Numata K."/>
            <person name="Arakawa K."/>
        </authorList>
    </citation>
    <scope>NUCLEOTIDE SEQUENCE [LARGE SCALE GENOMIC DNA]</scope>
</reference>
<dbReference type="EMBL" id="BGZK01000493">
    <property type="protein sequence ID" value="GBP46986.1"/>
    <property type="molecule type" value="Genomic_DNA"/>
</dbReference>
<sequence>MNKDTTHGRRCGKWINNEQVRCVRWLRKNDFVEVVDRARRGLDRQYGKTLELSDYQLYFLSNMARCTAGKKTCLPIKVGNAPALPQGLPM</sequence>
<accession>A0A4C1W6I3</accession>
<evidence type="ECO:0000313" key="1">
    <source>
        <dbReference type="EMBL" id="GBP46986.1"/>
    </source>
</evidence>
<dbReference type="Proteomes" id="UP000299102">
    <property type="component" value="Unassembled WGS sequence"/>
</dbReference>
<comment type="caution">
    <text evidence="1">The sequence shown here is derived from an EMBL/GenBank/DDBJ whole genome shotgun (WGS) entry which is preliminary data.</text>
</comment>